<accession>A0A9P5CF89</accession>
<dbReference type="Gene3D" id="3.40.50.1820">
    <property type="entry name" value="alpha/beta hydrolase"/>
    <property type="match status" value="1"/>
</dbReference>
<dbReference type="AlphaFoldDB" id="A0A9P5CF89"/>
<organism evidence="5 6">
    <name type="scientific">Trichoderma lentiforme</name>
    <dbReference type="NCBI Taxonomy" id="1567552"/>
    <lineage>
        <taxon>Eukaryota</taxon>
        <taxon>Fungi</taxon>
        <taxon>Dikarya</taxon>
        <taxon>Ascomycota</taxon>
        <taxon>Pezizomycotina</taxon>
        <taxon>Sordariomycetes</taxon>
        <taxon>Hypocreomycetidae</taxon>
        <taxon>Hypocreales</taxon>
        <taxon>Hypocreaceae</taxon>
        <taxon>Trichoderma</taxon>
    </lineage>
</organism>
<dbReference type="Proteomes" id="UP000801864">
    <property type="component" value="Unassembled WGS sequence"/>
</dbReference>
<protein>
    <recommendedName>
        <fullName evidence="3">Carboxylic ester hydrolase</fullName>
        <ecNumber evidence="3">3.1.1.-</ecNumber>
    </recommendedName>
</protein>
<evidence type="ECO:0000313" key="6">
    <source>
        <dbReference type="Proteomes" id="UP000801864"/>
    </source>
</evidence>
<keyword evidence="6" id="KW-1185">Reference proteome</keyword>
<evidence type="ECO:0000256" key="3">
    <source>
        <dbReference type="RuleBase" id="RU361235"/>
    </source>
</evidence>
<dbReference type="InterPro" id="IPR002018">
    <property type="entry name" value="CarbesteraseB"/>
</dbReference>
<sequence>MRSAYVHAIWGLLVHSSLAALAPSATIPDCDVTYRGINRNGVESFLNIAYGMSTSGAHRFKPPRLHVPVPGSTIYADSYGPACPQALGGWVAPLSLTNVTRISEDCLNLNIVRPKGTKPNDLLPVMIYIHGGSFWAGQNSEITTTPDGLILESVKNGLPIMHVGMNYRLGFFGFAQSDALKAERSNNAGLRDQRLAMEWVRDNIAHFGGDPSKITVFGQSSGVSPLLTEDFYDDVGLAVGMHILSFGGKQPVPFRNAIASSGALEPGVVSNITENAMKAVVDYVGCNETDFHSSDTLLCLRNHSMDSLLQASLKTYRSDINVGDIWLPSIDGDFLPECPSALLGQGKFAKNLNVILSWCEDDVTPFTDESISTADDTRNFIANYVPNLSSGNLDELLSLYPGSDFATNGELSAEFYRTTRIFRDIVMTCPAIYFGEGVAEQNANTVYFYHWNQTILGPVLEHLGHPPGMGPIHTAEFAYVFGNLSHYKMDGVPFNPSTSDLELTVRASRSFSTFVNVGKPGLPNRNTFRGFNPAFERPGQTKVFVVGGPNEGLSYIDGLQANRALASQKIRERCSFLNSEEVLKELGT</sequence>
<dbReference type="Pfam" id="PF00135">
    <property type="entry name" value="COesterase"/>
    <property type="match status" value="1"/>
</dbReference>
<dbReference type="SUPFAM" id="SSF53474">
    <property type="entry name" value="alpha/beta-Hydrolases"/>
    <property type="match status" value="1"/>
</dbReference>
<dbReference type="InterPro" id="IPR029058">
    <property type="entry name" value="AB_hydrolase_fold"/>
</dbReference>
<evidence type="ECO:0000259" key="4">
    <source>
        <dbReference type="Pfam" id="PF00135"/>
    </source>
</evidence>
<keyword evidence="3" id="KW-0732">Signal</keyword>
<proteinExistence type="inferred from homology"/>
<feature type="signal peptide" evidence="3">
    <location>
        <begin position="1"/>
        <end position="19"/>
    </location>
</feature>
<comment type="similarity">
    <text evidence="1 3">Belongs to the type-B carboxylesterase/lipase family.</text>
</comment>
<dbReference type="GO" id="GO:0052689">
    <property type="term" value="F:carboxylic ester hydrolase activity"/>
    <property type="evidence" value="ECO:0007669"/>
    <property type="project" value="TreeGrafter"/>
</dbReference>
<dbReference type="PANTHER" id="PTHR43918:SF4">
    <property type="entry name" value="CARBOXYLIC ESTER HYDROLASE"/>
    <property type="match status" value="1"/>
</dbReference>
<reference evidence="5 6" key="1">
    <citation type="submission" date="2018-06" db="EMBL/GenBank/DDBJ databases">
        <title>Genome analysis of cellulolytic fungus Trichoderma lentiforme CFAM-422.</title>
        <authorList>
            <person name="Steindorff A.S."/>
            <person name="Formighieri E.F."/>
            <person name="Midorikawa G.E.O."/>
            <person name="Tamietti M.S."/>
            <person name="Ramos E.Z."/>
            <person name="Silva A.S."/>
            <person name="Bon E.P.S."/>
            <person name="Mendes T.D."/>
            <person name="Damaso M.C.T."/>
            <person name="Favaro L.C.L."/>
        </authorList>
    </citation>
    <scope>NUCLEOTIDE SEQUENCE [LARGE SCALE GENOMIC DNA]</scope>
    <source>
        <strain evidence="5 6">CFAM-422</strain>
    </source>
</reference>
<keyword evidence="2 3" id="KW-0378">Hydrolase</keyword>
<dbReference type="PANTHER" id="PTHR43918">
    <property type="entry name" value="ACETYLCHOLINESTERASE"/>
    <property type="match status" value="1"/>
</dbReference>
<name>A0A9P5CF89_9HYPO</name>
<dbReference type="EMBL" id="QLNT01000003">
    <property type="protein sequence ID" value="KAF3075811.1"/>
    <property type="molecule type" value="Genomic_DNA"/>
</dbReference>
<comment type="caution">
    <text evidence="5">The sequence shown here is derived from an EMBL/GenBank/DDBJ whole genome shotgun (WGS) entry which is preliminary data.</text>
</comment>
<gene>
    <name evidence="5" type="ORF">CFAM422_002160</name>
</gene>
<evidence type="ECO:0000256" key="2">
    <source>
        <dbReference type="ARBA" id="ARBA00022801"/>
    </source>
</evidence>
<dbReference type="EC" id="3.1.1.-" evidence="3"/>
<evidence type="ECO:0000256" key="1">
    <source>
        <dbReference type="ARBA" id="ARBA00005964"/>
    </source>
</evidence>
<dbReference type="InterPro" id="IPR019826">
    <property type="entry name" value="Carboxylesterase_B_AS"/>
</dbReference>
<dbReference type="InterPro" id="IPR050654">
    <property type="entry name" value="AChE-related_enzymes"/>
</dbReference>
<dbReference type="PROSITE" id="PS00122">
    <property type="entry name" value="CARBOXYLESTERASE_B_1"/>
    <property type="match status" value="1"/>
</dbReference>
<feature type="chain" id="PRO_5040531417" description="Carboxylic ester hydrolase" evidence="3">
    <location>
        <begin position="20"/>
        <end position="588"/>
    </location>
</feature>
<feature type="domain" description="Carboxylesterase type B" evidence="4">
    <location>
        <begin position="40"/>
        <end position="522"/>
    </location>
</feature>
<evidence type="ECO:0000313" key="5">
    <source>
        <dbReference type="EMBL" id="KAF3075811.1"/>
    </source>
</evidence>